<gene>
    <name evidence="1" type="ORF">EV693_1067</name>
</gene>
<dbReference type="OrthoDB" id="9812088at2"/>
<proteinExistence type="predicted"/>
<organism evidence="1 2">
    <name type="scientific">Nicoletella semolina</name>
    <dbReference type="NCBI Taxonomy" id="271160"/>
    <lineage>
        <taxon>Bacteria</taxon>
        <taxon>Pseudomonadati</taxon>
        <taxon>Pseudomonadota</taxon>
        <taxon>Gammaproteobacteria</taxon>
        <taxon>Pasteurellales</taxon>
        <taxon>Pasteurellaceae</taxon>
        <taxon>Nicoletella</taxon>
    </lineage>
</organism>
<protein>
    <submittedName>
        <fullName evidence="1">Phage gp36-like protein</fullName>
    </submittedName>
</protein>
<comment type="caution">
    <text evidence="1">The sequence shown here is derived from an EMBL/GenBank/DDBJ whole genome shotgun (WGS) entry which is preliminary data.</text>
</comment>
<keyword evidence="2" id="KW-1185">Reference proteome</keyword>
<dbReference type="Pfam" id="PF07030">
    <property type="entry name" value="Phage_Mu_Gp36"/>
    <property type="match status" value="1"/>
</dbReference>
<reference evidence="1 2" key="1">
    <citation type="submission" date="2019-03" db="EMBL/GenBank/DDBJ databases">
        <title>Genomic Encyclopedia of Type Strains, Phase IV (KMG-IV): sequencing the most valuable type-strain genomes for metagenomic binning, comparative biology and taxonomic classification.</title>
        <authorList>
            <person name="Goeker M."/>
        </authorList>
    </citation>
    <scope>NUCLEOTIDE SEQUENCE [LARGE SCALE GENOMIC DNA]</scope>
    <source>
        <strain evidence="1 2">DSM 16380</strain>
    </source>
</reference>
<dbReference type="Proteomes" id="UP000295537">
    <property type="component" value="Unassembled WGS sequence"/>
</dbReference>
<evidence type="ECO:0000313" key="2">
    <source>
        <dbReference type="Proteomes" id="UP000295537"/>
    </source>
</evidence>
<evidence type="ECO:0000313" key="1">
    <source>
        <dbReference type="EMBL" id="TCP17328.1"/>
    </source>
</evidence>
<dbReference type="RefSeq" id="WP_132501259.1">
    <property type="nucleotide sequence ID" value="NZ_LVXA01000001.1"/>
</dbReference>
<sequence>MYITTAHLMEAFSHHTMVQISNDSPRATEPNLNVLEMAIKLACERIDAALRARYILPLSDVSTLITQQALTLARYWLYARRPETKMPEGVKDAYQQALKELEQIANGKLHLGIATLTANTAVGHRASGDVIADESEYTVRSSQRIDTFGY</sequence>
<name>A0A4R2N8S9_9PAST</name>
<dbReference type="EMBL" id="SLXJ01000006">
    <property type="protein sequence ID" value="TCP17328.1"/>
    <property type="molecule type" value="Genomic_DNA"/>
</dbReference>
<dbReference type="AlphaFoldDB" id="A0A4R2N8S9"/>
<accession>A0A4R2N8S9</accession>
<dbReference type="InterPro" id="IPR009752">
    <property type="entry name" value="Phage_Mu_GpJ"/>
</dbReference>